<dbReference type="EMBL" id="KI393980">
    <property type="protein sequence ID" value="ERN05799.1"/>
    <property type="molecule type" value="Genomic_DNA"/>
</dbReference>
<name>W1PDM0_AMBTC</name>
<keyword evidence="5" id="KW-1185">Reference proteome</keyword>
<evidence type="ECO:0000256" key="2">
    <source>
        <dbReference type="SAM" id="Phobius"/>
    </source>
</evidence>
<evidence type="ECO:0000256" key="1">
    <source>
        <dbReference type="SAM" id="Coils"/>
    </source>
</evidence>
<evidence type="ECO:0000313" key="5">
    <source>
        <dbReference type="Proteomes" id="UP000017836"/>
    </source>
</evidence>
<dbReference type="PANTHER" id="PTHR35705:SF1">
    <property type="entry name" value="WPP DOMAIN-INTERACTING TAIL-ANCHORED PROTEIN 1"/>
    <property type="match status" value="1"/>
</dbReference>
<keyword evidence="2" id="KW-1133">Transmembrane helix</keyword>
<evidence type="ECO:0000259" key="3">
    <source>
        <dbReference type="Pfam" id="PF26581"/>
    </source>
</evidence>
<protein>
    <recommendedName>
        <fullName evidence="3">WIT1/2 N-terminal helical bundle domain-containing protein</fullName>
    </recommendedName>
</protein>
<gene>
    <name evidence="4" type="ORF">AMTR_s00006p00257300</name>
</gene>
<keyword evidence="2" id="KW-0812">Transmembrane</keyword>
<feature type="transmembrane region" description="Helical" evidence="2">
    <location>
        <begin position="612"/>
        <end position="630"/>
    </location>
</feature>
<dbReference type="SUPFAM" id="SSF57997">
    <property type="entry name" value="Tropomyosin"/>
    <property type="match status" value="1"/>
</dbReference>
<dbReference type="InterPro" id="IPR039976">
    <property type="entry name" value="WIT1/WIT2"/>
</dbReference>
<keyword evidence="2" id="KW-0472">Membrane</keyword>
<accession>W1PDM0</accession>
<feature type="domain" description="WIT1/2 N-terminal helical bundle" evidence="3">
    <location>
        <begin position="38"/>
        <end position="168"/>
    </location>
</feature>
<dbReference type="PANTHER" id="PTHR35705">
    <property type="entry name" value="WPP DOMAIN-INTERACTING TAIL-ANCHORED PROTEIN 1"/>
    <property type="match status" value="1"/>
</dbReference>
<dbReference type="Proteomes" id="UP000017836">
    <property type="component" value="Unassembled WGS sequence"/>
</dbReference>
<dbReference type="Gramene" id="ERN05799">
    <property type="protein sequence ID" value="ERN05799"/>
    <property type="gene ID" value="AMTR_s00006p00257300"/>
</dbReference>
<organism evidence="4 5">
    <name type="scientific">Amborella trichopoda</name>
    <dbReference type="NCBI Taxonomy" id="13333"/>
    <lineage>
        <taxon>Eukaryota</taxon>
        <taxon>Viridiplantae</taxon>
        <taxon>Streptophyta</taxon>
        <taxon>Embryophyta</taxon>
        <taxon>Tracheophyta</taxon>
        <taxon>Spermatophyta</taxon>
        <taxon>Magnoliopsida</taxon>
        <taxon>Amborellales</taxon>
        <taxon>Amborellaceae</taxon>
        <taxon>Amborella</taxon>
    </lineage>
</organism>
<evidence type="ECO:0000313" key="4">
    <source>
        <dbReference type="EMBL" id="ERN05799.1"/>
    </source>
</evidence>
<dbReference type="OMA" id="ENAEANC"/>
<dbReference type="AlphaFoldDB" id="W1PDM0"/>
<feature type="coiled-coil region" evidence="1">
    <location>
        <begin position="332"/>
        <end position="373"/>
    </location>
</feature>
<dbReference type="InterPro" id="IPR058610">
    <property type="entry name" value="WIT1_2_N"/>
</dbReference>
<feature type="coiled-coil region" evidence="1">
    <location>
        <begin position="402"/>
        <end position="496"/>
    </location>
</feature>
<dbReference type="eggNOG" id="ENOG502QPXD">
    <property type="taxonomic scope" value="Eukaryota"/>
</dbReference>
<dbReference type="Pfam" id="PF26581">
    <property type="entry name" value="WIT1_2_N"/>
    <property type="match status" value="1"/>
</dbReference>
<dbReference type="STRING" id="13333.W1PDM0"/>
<keyword evidence="1" id="KW-0175">Coiled coil</keyword>
<reference evidence="5" key="1">
    <citation type="journal article" date="2013" name="Science">
        <title>The Amborella genome and the evolution of flowering plants.</title>
        <authorList>
            <consortium name="Amborella Genome Project"/>
        </authorList>
    </citation>
    <scope>NUCLEOTIDE SEQUENCE [LARGE SCALE GENOMIC DNA]</scope>
</reference>
<proteinExistence type="predicted"/>
<dbReference type="HOGENOM" id="CLU_023491_0_0_1"/>
<feature type="coiled-coil region" evidence="1">
    <location>
        <begin position="223"/>
        <end position="250"/>
    </location>
</feature>
<dbReference type="Gene3D" id="1.20.5.170">
    <property type="match status" value="1"/>
</dbReference>
<sequence>MVYGIFTSGFNKTISLESEAHETLPKETFKEMESGQSNNARELLTRVELDVACSSEKVQNLEIFFIHVAARAGEYEDFATRKEDILEDSVEKALEFDILSGILDSEMGELDRFTASLQEEITDLREKKLFEDTKTEEMHELEEALKQLRVQVTDMRMQSAKFQNTLSYGGQDIRNGLDAETIESPFSPMSGGIRKAHTPEQQMHVLRMLEKSLKRDLDLESKLTVTRHNEEELKQRLHDVEEENSIMETMARALLQRSFEAENLVSVLSGVSKELIGKIQLLNFNLNSSLCRETDLRSKLQGTQIKLSEDEGTLLKLTTRCQKLENLLLLQVKESEAKVQDSEEKFNLANSDAQSLREKASSLEGRLRQSETQWQQALASVEASHERETLLSSSLIDMENVIQNLKAKVIYMENRAENAELQCSLLMDNNSELNEELKLLRGTVESLQASLVRTENDKAKAAKDVNFRAKLINDLIMKLATERECLQKQIFSLMEENRLLGEYSSDEASGLMSHYGNKQAIEYVPEKDNGDIKANLTNPVDLESEPTLGHMYLETQVETSVKSVASCVSMEGPTVSGSDGHGLGAEEVVDMDSSSQFETVVTIEAGQLKAKYVFGAIAISLISVLIVYIFQQEHCPF</sequence>
<feature type="coiled-coil region" evidence="1">
    <location>
        <begin position="131"/>
        <end position="158"/>
    </location>
</feature>